<gene>
    <name evidence="10" type="ORF">IAC73_06095</name>
</gene>
<comment type="caution">
    <text evidence="10">The sequence shown here is derived from an EMBL/GenBank/DDBJ whole genome shotgun (WGS) entry which is preliminary data.</text>
</comment>
<evidence type="ECO:0000256" key="8">
    <source>
        <dbReference type="SAM" id="Phobius"/>
    </source>
</evidence>
<keyword evidence="6 8" id="KW-0472">Membrane</keyword>
<keyword evidence="5 8" id="KW-1133">Transmembrane helix</keyword>
<evidence type="ECO:0000256" key="1">
    <source>
        <dbReference type="ARBA" id="ARBA00004141"/>
    </source>
</evidence>
<keyword evidence="4 8" id="KW-0812">Transmembrane</keyword>
<dbReference type="SUPFAM" id="SSF161111">
    <property type="entry name" value="Cation efflux protein transmembrane domain-like"/>
    <property type="match status" value="1"/>
</dbReference>
<name>A0A9D1SWL2_9FIRM</name>
<dbReference type="PANTHER" id="PTHR43840:SF15">
    <property type="entry name" value="MITOCHONDRIAL METAL TRANSPORTER 1-RELATED"/>
    <property type="match status" value="1"/>
</dbReference>
<dbReference type="InterPro" id="IPR002524">
    <property type="entry name" value="Cation_efflux"/>
</dbReference>
<dbReference type="Proteomes" id="UP000886857">
    <property type="component" value="Unassembled WGS sequence"/>
</dbReference>
<feature type="transmembrane region" description="Helical" evidence="8">
    <location>
        <begin position="157"/>
        <end position="180"/>
    </location>
</feature>
<feature type="domain" description="Cation efflux protein transmembrane" evidence="9">
    <location>
        <begin position="22"/>
        <end position="209"/>
    </location>
</feature>
<dbReference type="InterPro" id="IPR058533">
    <property type="entry name" value="Cation_efflux_TM"/>
</dbReference>
<feature type="transmembrane region" description="Helical" evidence="8">
    <location>
        <begin position="120"/>
        <end position="145"/>
    </location>
</feature>
<accession>A0A9D1SWL2</accession>
<comment type="subcellular location">
    <subcellularLocation>
        <location evidence="1">Membrane</location>
        <topology evidence="1">Multi-pass membrane protein</topology>
    </subcellularLocation>
</comment>
<dbReference type="InterPro" id="IPR027469">
    <property type="entry name" value="Cation_efflux_TMD_sf"/>
</dbReference>
<dbReference type="InterPro" id="IPR050291">
    <property type="entry name" value="CDF_Transporter"/>
</dbReference>
<evidence type="ECO:0000256" key="2">
    <source>
        <dbReference type="ARBA" id="ARBA00008114"/>
    </source>
</evidence>
<evidence type="ECO:0000256" key="6">
    <source>
        <dbReference type="ARBA" id="ARBA00023136"/>
    </source>
</evidence>
<evidence type="ECO:0000313" key="10">
    <source>
        <dbReference type="EMBL" id="HIU99394.1"/>
    </source>
</evidence>
<protein>
    <submittedName>
        <fullName evidence="10">Cation diffusion facilitator family transporter</fullName>
    </submittedName>
</protein>
<sequence length="316" mass="34097">MRSSRRAGWDETRVKVAATGAASAVNLGLGILKLYAGVFTNSISIISDGINNFGDVFSNAGAAVGFGVEHRRPSERFPFGFGRLEYVMTFVMAAIVLVVGGVFVYSAMDRLFNRQIVTFAWTQFWIVFATVFVKAGLAVVFGLLYKKIPSEVLKAQCLDSILDMLTTVFALLGLFLYRYISFPVDAVIALGISVALIVSGVKLIAGALGKLIGSRDARADGLQRLCEAQRGVDDAEIKVYDLGRKRADAYVRLAFAEDAGEEDKAEAMRKITAVAAKNGIAVAFVREHAEVPLRESEGDDACALSSTDTAAQKEEK</sequence>
<proteinExistence type="inferred from homology"/>
<dbReference type="Gene3D" id="1.20.1510.10">
    <property type="entry name" value="Cation efflux protein transmembrane domain"/>
    <property type="match status" value="1"/>
</dbReference>
<feature type="transmembrane region" description="Helical" evidence="8">
    <location>
        <begin position="186"/>
        <end position="208"/>
    </location>
</feature>
<feature type="transmembrane region" description="Helical" evidence="8">
    <location>
        <begin position="86"/>
        <end position="108"/>
    </location>
</feature>
<dbReference type="AlphaFoldDB" id="A0A9D1SWL2"/>
<dbReference type="GO" id="GO:0016020">
    <property type="term" value="C:membrane"/>
    <property type="evidence" value="ECO:0007669"/>
    <property type="project" value="UniProtKB-SubCell"/>
</dbReference>
<dbReference type="GO" id="GO:0008324">
    <property type="term" value="F:monoatomic cation transmembrane transporter activity"/>
    <property type="evidence" value="ECO:0007669"/>
    <property type="project" value="InterPro"/>
</dbReference>
<evidence type="ECO:0000256" key="5">
    <source>
        <dbReference type="ARBA" id="ARBA00022989"/>
    </source>
</evidence>
<organism evidence="10 11">
    <name type="scientific">Candidatus Limadaptatus stercoripullorum</name>
    <dbReference type="NCBI Taxonomy" id="2840846"/>
    <lineage>
        <taxon>Bacteria</taxon>
        <taxon>Bacillati</taxon>
        <taxon>Bacillota</taxon>
        <taxon>Clostridia</taxon>
        <taxon>Eubacteriales</taxon>
        <taxon>Candidatus Limadaptatus</taxon>
    </lineage>
</organism>
<evidence type="ECO:0000256" key="4">
    <source>
        <dbReference type="ARBA" id="ARBA00022692"/>
    </source>
</evidence>
<dbReference type="PANTHER" id="PTHR43840">
    <property type="entry name" value="MITOCHONDRIAL METAL TRANSPORTER 1-RELATED"/>
    <property type="match status" value="1"/>
</dbReference>
<keyword evidence="3" id="KW-0813">Transport</keyword>
<dbReference type="EMBL" id="DVOE01000091">
    <property type="protein sequence ID" value="HIU99394.1"/>
    <property type="molecule type" value="Genomic_DNA"/>
</dbReference>
<evidence type="ECO:0000259" key="9">
    <source>
        <dbReference type="Pfam" id="PF01545"/>
    </source>
</evidence>
<evidence type="ECO:0000256" key="7">
    <source>
        <dbReference type="SAM" id="MobiDB-lite"/>
    </source>
</evidence>
<reference evidence="10" key="1">
    <citation type="submission" date="2020-10" db="EMBL/GenBank/DDBJ databases">
        <authorList>
            <person name="Gilroy R."/>
        </authorList>
    </citation>
    <scope>NUCLEOTIDE SEQUENCE</scope>
    <source>
        <strain evidence="10">10406</strain>
    </source>
</reference>
<evidence type="ECO:0000256" key="3">
    <source>
        <dbReference type="ARBA" id="ARBA00022448"/>
    </source>
</evidence>
<comment type="similarity">
    <text evidence="2">Belongs to the cation diffusion facilitator (CDF) transporter (TC 2.A.4) family.</text>
</comment>
<reference evidence="10" key="2">
    <citation type="journal article" date="2021" name="PeerJ">
        <title>Extensive microbial diversity within the chicken gut microbiome revealed by metagenomics and culture.</title>
        <authorList>
            <person name="Gilroy R."/>
            <person name="Ravi A."/>
            <person name="Getino M."/>
            <person name="Pursley I."/>
            <person name="Horton D.L."/>
            <person name="Alikhan N.F."/>
            <person name="Baker D."/>
            <person name="Gharbi K."/>
            <person name="Hall N."/>
            <person name="Watson M."/>
            <person name="Adriaenssens E.M."/>
            <person name="Foster-Nyarko E."/>
            <person name="Jarju S."/>
            <person name="Secka A."/>
            <person name="Antonio M."/>
            <person name="Oren A."/>
            <person name="Chaudhuri R.R."/>
            <person name="La Ragione R."/>
            <person name="Hildebrand F."/>
            <person name="Pallen M.J."/>
        </authorList>
    </citation>
    <scope>NUCLEOTIDE SEQUENCE</scope>
    <source>
        <strain evidence="10">10406</strain>
    </source>
</reference>
<evidence type="ECO:0000313" key="11">
    <source>
        <dbReference type="Proteomes" id="UP000886857"/>
    </source>
</evidence>
<dbReference type="NCBIfam" id="TIGR01297">
    <property type="entry name" value="CDF"/>
    <property type="match status" value="1"/>
</dbReference>
<dbReference type="Pfam" id="PF01545">
    <property type="entry name" value="Cation_efflux"/>
    <property type="match status" value="1"/>
</dbReference>
<feature type="region of interest" description="Disordered" evidence="7">
    <location>
        <begin position="292"/>
        <end position="316"/>
    </location>
</feature>